<accession>A0A6A5W9L8</accession>
<dbReference type="AlphaFoldDB" id="A0A6A5W9L8"/>
<sequence length="222" mass="25489">MAQPPPRETLRHLQDIQANNLQSWGFTIYRTVYTPLSTTLWPTFLTLLDTHIQAELNQELSNDEKYRTDPDAPPLDPTPNQQLWALYRSDVINDKESLDGLSIDRVRELYKERMGGNVMFGAVERRSACLVVDQEVFDTIKKVSTSSSTSLREVPFVKAVDAEYIPYEFIPTRRILSQSWFGWYRVHLKSLFRVWVMLEGSGLESVIGVGAFGRGKDGVWDE</sequence>
<keyword evidence="2" id="KW-1185">Reference proteome</keyword>
<reference evidence="1" key="1">
    <citation type="journal article" date="2020" name="Stud. Mycol.">
        <title>101 Dothideomycetes genomes: a test case for predicting lifestyles and emergence of pathogens.</title>
        <authorList>
            <person name="Haridas S."/>
            <person name="Albert R."/>
            <person name="Binder M."/>
            <person name="Bloem J."/>
            <person name="Labutti K."/>
            <person name="Salamov A."/>
            <person name="Andreopoulos B."/>
            <person name="Baker S."/>
            <person name="Barry K."/>
            <person name="Bills G."/>
            <person name="Bluhm B."/>
            <person name="Cannon C."/>
            <person name="Castanera R."/>
            <person name="Culley D."/>
            <person name="Daum C."/>
            <person name="Ezra D."/>
            <person name="Gonzalez J."/>
            <person name="Henrissat B."/>
            <person name="Kuo A."/>
            <person name="Liang C."/>
            <person name="Lipzen A."/>
            <person name="Lutzoni F."/>
            <person name="Magnuson J."/>
            <person name="Mondo S."/>
            <person name="Nolan M."/>
            <person name="Ohm R."/>
            <person name="Pangilinan J."/>
            <person name="Park H.-J."/>
            <person name="Ramirez L."/>
            <person name="Alfaro M."/>
            <person name="Sun H."/>
            <person name="Tritt A."/>
            <person name="Yoshinaga Y."/>
            <person name="Zwiers L.-H."/>
            <person name="Turgeon B."/>
            <person name="Goodwin S."/>
            <person name="Spatafora J."/>
            <person name="Crous P."/>
            <person name="Grigoriev I."/>
        </authorList>
    </citation>
    <scope>NUCLEOTIDE SEQUENCE</scope>
    <source>
        <strain evidence="1">CBS 123094</strain>
    </source>
</reference>
<dbReference type="OrthoDB" id="6499973at2759"/>
<organism evidence="1 2">
    <name type="scientific">Amniculicola lignicola CBS 123094</name>
    <dbReference type="NCBI Taxonomy" id="1392246"/>
    <lineage>
        <taxon>Eukaryota</taxon>
        <taxon>Fungi</taxon>
        <taxon>Dikarya</taxon>
        <taxon>Ascomycota</taxon>
        <taxon>Pezizomycotina</taxon>
        <taxon>Dothideomycetes</taxon>
        <taxon>Pleosporomycetidae</taxon>
        <taxon>Pleosporales</taxon>
        <taxon>Amniculicolaceae</taxon>
        <taxon>Amniculicola</taxon>
    </lineage>
</organism>
<name>A0A6A5W9L8_9PLEO</name>
<evidence type="ECO:0000313" key="1">
    <source>
        <dbReference type="EMBL" id="KAF1998097.1"/>
    </source>
</evidence>
<dbReference type="EMBL" id="ML977607">
    <property type="protein sequence ID" value="KAF1998097.1"/>
    <property type="molecule type" value="Genomic_DNA"/>
</dbReference>
<proteinExistence type="predicted"/>
<gene>
    <name evidence="1" type="ORF">P154DRAFT_622070</name>
</gene>
<evidence type="ECO:0000313" key="2">
    <source>
        <dbReference type="Proteomes" id="UP000799779"/>
    </source>
</evidence>
<dbReference type="Proteomes" id="UP000799779">
    <property type="component" value="Unassembled WGS sequence"/>
</dbReference>
<protein>
    <submittedName>
        <fullName evidence="1">Uncharacterized protein</fullName>
    </submittedName>
</protein>